<accession>A0A381Z6B0</accession>
<dbReference type="InterPro" id="IPR028883">
    <property type="entry name" value="tRNA_aden_deaminase"/>
</dbReference>
<dbReference type="EC" id="3.5.4.33" evidence="4"/>
<dbReference type="FunFam" id="3.40.140.10:FF:000005">
    <property type="entry name" value="tRNA-specific adenosine deaminase"/>
    <property type="match status" value="1"/>
</dbReference>
<dbReference type="NCBIfam" id="NF008113">
    <property type="entry name" value="PRK10860.1"/>
    <property type="match status" value="1"/>
</dbReference>
<dbReference type="Gene3D" id="3.40.140.10">
    <property type="entry name" value="Cytidine Deaminase, domain 2"/>
    <property type="match status" value="1"/>
</dbReference>
<dbReference type="InterPro" id="IPR016192">
    <property type="entry name" value="APOBEC/CMP_deaminase_Zn-bd"/>
</dbReference>
<dbReference type="GO" id="GO:0002100">
    <property type="term" value="P:tRNA wobble adenosine to inosine editing"/>
    <property type="evidence" value="ECO:0007669"/>
    <property type="project" value="InterPro"/>
</dbReference>
<keyword evidence="9" id="KW-0862">Zinc</keyword>
<evidence type="ECO:0000256" key="8">
    <source>
        <dbReference type="ARBA" id="ARBA00022801"/>
    </source>
</evidence>
<keyword evidence="6" id="KW-0819">tRNA processing</keyword>
<reference evidence="12" key="1">
    <citation type="submission" date="2018-05" db="EMBL/GenBank/DDBJ databases">
        <authorList>
            <person name="Lanie J.A."/>
            <person name="Ng W.-L."/>
            <person name="Kazmierczak K.M."/>
            <person name="Andrzejewski T.M."/>
            <person name="Davidsen T.M."/>
            <person name="Wayne K.J."/>
            <person name="Tettelin H."/>
            <person name="Glass J.I."/>
            <person name="Rusch D."/>
            <person name="Podicherti R."/>
            <person name="Tsui H.-C.T."/>
            <person name="Winkler M.E."/>
        </authorList>
    </citation>
    <scope>NUCLEOTIDE SEQUENCE</scope>
</reference>
<dbReference type="GO" id="GO:0052717">
    <property type="term" value="F:tRNA-specific adenosine-34 deaminase activity"/>
    <property type="evidence" value="ECO:0007669"/>
    <property type="project" value="UniProtKB-EC"/>
</dbReference>
<keyword evidence="7" id="KW-0479">Metal-binding</keyword>
<dbReference type="HAMAP" id="MF_00972">
    <property type="entry name" value="tRNA_aden_deaminase"/>
    <property type="match status" value="1"/>
</dbReference>
<dbReference type="EMBL" id="UINC01019968">
    <property type="protein sequence ID" value="SVA84313.1"/>
    <property type="molecule type" value="Genomic_DNA"/>
</dbReference>
<dbReference type="PANTHER" id="PTHR11079">
    <property type="entry name" value="CYTOSINE DEAMINASE FAMILY MEMBER"/>
    <property type="match status" value="1"/>
</dbReference>
<dbReference type="InterPro" id="IPR002125">
    <property type="entry name" value="CMP_dCMP_dom"/>
</dbReference>
<evidence type="ECO:0000256" key="3">
    <source>
        <dbReference type="ARBA" id="ARBA00011738"/>
    </source>
</evidence>
<evidence type="ECO:0000256" key="7">
    <source>
        <dbReference type="ARBA" id="ARBA00022723"/>
    </source>
</evidence>
<comment type="similarity">
    <text evidence="2">Belongs to the cytidine and deoxycytidylate deaminase family. ADAT2 subfamily.</text>
</comment>
<evidence type="ECO:0000259" key="11">
    <source>
        <dbReference type="PROSITE" id="PS51747"/>
    </source>
</evidence>
<name>A0A381Z6B0_9ZZZZ</name>
<organism evidence="12">
    <name type="scientific">marine metagenome</name>
    <dbReference type="NCBI Taxonomy" id="408172"/>
    <lineage>
        <taxon>unclassified sequences</taxon>
        <taxon>metagenomes</taxon>
        <taxon>ecological metagenomes</taxon>
    </lineage>
</organism>
<dbReference type="InterPro" id="IPR058535">
    <property type="entry name" value="MafB19-deam"/>
</dbReference>
<evidence type="ECO:0000256" key="10">
    <source>
        <dbReference type="ARBA" id="ARBA00048045"/>
    </source>
</evidence>
<gene>
    <name evidence="12" type="ORF">METZ01_LOCUS137167</name>
</gene>
<feature type="domain" description="CMP/dCMP-type deaminase" evidence="11">
    <location>
        <begin position="14"/>
        <end position="133"/>
    </location>
</feature>
<dbReference type="PROSITE" id="PS00903">
    <property type="entry name" value="CYT_DCMP_DEAMINASES_1"/>
    <property type="match status" value="1"/>
</dbReference>
<evidence type="ECO:0000256" key="9">
    <source>
        <dbReference type="ARBA" id="ARBA00022833"/>
    </source>
</evidence>
<comment type="cofactor">
    <cofactor evidence="1">
        <name>Zn(2+)</name>
        <dbReference type="ChEBI" id="CHEBI:29105"/>
    </cofactor>
</comment>
<dbReference type="PROSITE" id="PS51747">
    <property type="entry name" value="CYT_DCMP_DEAMINASES_2"/>
    <property type="match status" value="1"/>
</dbReference>
<evidence type="ECO:0000256" key="5">
    <source>
        <dbReference type="ARBA" id="ARBA00019216"/>
    </source>
</evidence>
<evidence type="ECO:0000256" key="6">
    <source>
        <dbReference type="ARBA" id="ARBA00022694"/>
    </source>
</evidence>
<comment type="subunit">
    <text evidence="3">Homodimer.</text>
</comment>
<dbReference type="SUPFAM" id="SSF53927">
    <property type="entry name" value="Cytidine deaminase-like"/>
    <property type="match status" value="1"/>
</dbReference>
<dbReference type="InterPro" id="IPR016193">
    <property type="entry name" value="Cytidine_deaminase-like"/>
</dbReference>
<dbReference type="CDD" id="cd01285">
    <property type="entry name" value="nucleoside_deaminase"/>
    <property type="match status" value="1"/>
</dbReference>
<evidence type="ECO:0000256" key="2">
    <source>
        <dbReference type="ARBA" id="ARBA00010669"/>
    </source>
</evidence>
<proteinExistence type="inferred from homology"/>
<dbReference type="AlphaFoldDB" id="A0A381Z6B0"/>
<dbReference type="PANTHER" id="PTHR11079:SF202">
    <property type="entry name" value="TRNA-SPECIFIC ADENOSINE DEAMINASE"/>
    <property type="match status" value="1"/>
</dbReference>
<evidence type="ECO:0000313" key="12">
    <source>
        <dbReference type="EMBL" id="SVA84313.1"/>
    </source>
</evidence>
<dbReference type="Pfam" id="PF14437">
    <property type="entry name" value="MafB19-deam"/>
    <property type="match status" value="1"/>
</dbReference>
<comment type="catalytic activity">
    <reaction evidence="10">
        <text>adenosine(34) in tRNA + H2O + H(+) = inosine(34) in tRNA + NH4(+)</text>
        <dbReference type="Rhea" id="RHEA:43168"/>
        <dbReference type="Rhea" id="RHEA-COMP:10373"/>
        <dbReference type="Rhea" id="RHEA-COMP:10374"/>
        <dbReference type="ChEBI" id="CHEBI:15377"/>
        <dbReference type="ChEBI" id="CHEBI:15378"/>
        <dbReference type="ChEBI" id="CHEBI:28938"/>
        <dbReference type="ChEBI" id="CHEBI:74411"/>
        <dbReference type="ChEBI" id="CHEBI:82852"/>
        <dbReference type="EC" id="3.5.4.33"/>
    </reaction>
</comment>
<keyword evidence="8" id="KW-0378">Hydrolase</keyword>
<dbReference type="GO" id="GO:0008270">
    <property type="term" value="F:zinc ion binding"/>
    <property type="evidence" value="ECO:0007669"/>
    <property type="project" value="InterPro"/>
</dbReference>
<evidence type="ECO:0000256" key="4">
    <source>
        <dbReference type="ARBA" id="ARBA00012740"/>
    </source>
</evidence>
<sequence>MLSDPGQLFPGNGPGHSHWMESALHQASKAFEADEIPIGAVVVENDTIIGRGFNQREMLKDPTAHAEMIAITAAANTKGDWRLDDCILYVTKEPCPMCAGAIMNSRLKMVVFGCYDEQEGCCGSLYQLCGDPRFKTTVAVKGGVLNKECLSMIQDFFRVKRNQD</sequence>
<evidence type="ECO:0000256" key="1">
    <source>
        <dbReference type="ARBA" id="ARBA00001947"/>
    </source>
</evidence>
<protein>
    <recommendedName>
        <fullName evidence="5">tRNA-specific adenosine deaminase 2</fullName>
        <ecNumber evidence="4">3.5.4.33</ecNumber>
    </recommendedName>
</protein>